<reference evidence="2" key="1">
    <citation type="submission" date="2017-09" db="EMBL/GenBank/DDBJ databases">
        <authorList>
            <person name="Feng G."/>
            <person name="Zhu H."/>
        </authorList>
    </citation>
    <scope>NUCLEOTIDE SEQUENCE [LARGE SCALE GENOMIC DNA]</scope>
    <source>
        <strain evidence="2">1PNM-20</strain>
    </source>
</reference>
<dbReference type="EMBL" id="NSLI01000006">
    <property type="protein sequence ID" value="PAX06460.1"/>
    <property type="molecule type" value="Genomic_DNA"/>
</dbReference>
<accession>A0A2A2SBA5</accession>
<name>A0A2A2SBA5_9SPHN</name>
<organism evidence="1 2">
    <name type="scientific">Sphingomonas lenta</name>
    <dbReference type="NCBI Taxonomy" id="1141887"/>
    <lineage>
        <taxon>Bacteria</taxon>
        <taxon>Pseudomonadati</taxon>
        <taxon>Pseudomonadota</taxon>
        <taxon>Alphaproteobacteria</taxon>
        <taxon>Sphingomonadales</taxon>
        <taxon>Sphingomonadaceae</taxon>
        <taxon>Sphingomonas</taxon>
    </lineage>
</organism>
<keyword evidence="2" id="KW-1185">Reference proteome</keyword>
<evidence type="ECO:0000313" key="2">
    <source>
        <dbReference type="Proteomes" id="UP000218151"/>
    </source>
</evidence>
<sequence>MMNIDDALQRLAAAPTHPGLDGLESAVFARIEAERDARAGPPIRIGIITAAAAALLGTAGAVLPTGEAKASASALAPFGASSPLAPSTLLATGP</sequence>
<dbReference type="AlphaFoldDB" id="A0A2A2SBA5"/>
<dbReference type="OrthoDB" id="7392071at2"/>
<gene>
    <name evidence="1" type="ORF">CKY28_17030</name>
</gene>
<dbReference type="Proteomes" id="UP000218151">
    <property type="component" value="Unassembled WGS sequence"/>
</dbReference>
<protein>
    <submittedName>
        <fullName evidence="1">Uncharacterized protein</fullName>
    </submittedName>
</protein>
<comment type="caution">
    <text evidence="1">The sequence shown here is derived from an EMBL/GenBank/DDBJ whole genome shotgun (WGS) entry which is preliminary data.</text>
</comment>
<proteinExistence type="predicted"/>
<evidence type="ECO:0000313" key="1">
    <source>
        <dbReference type="EMBL" id="PAX06460.1"/>
    </source>
</evidence>